<sequence>MMRNEQLGGIHMYSTMMAENLMGTSNACPSGQPPSIEEKHRDSQQKRVMKKQWMEDLWNYLQRLIQTHTEMKQDATEADDDYDVTSEDEVVGYFYFSFLYFPFLW</sequence>
<dbReference type="AlphaFoldDB" id="A0A0J8B4B9"/>
<proteinExistence type="predicted"/>
<dbReference type="Gramene" id="KMS94703">
    <property type="protein sequence ID" value="KMS94703"/>
    <property type="gene ID" value="BVRB_016090"/>
</dbReference>
<protein>
    <submittedName>
        <fullName evidence="2">Uncharacterized protein</fullName>
    </submittedName>
</protein>
<name>A0A0J8B4B9_BETVV</name>
<keyword evidence="3" id="KW-1185">Reference proteome</keyword>
<reference evidence="2 3" key="1">
    <citation type="journal article" date="2014" name="Nature">
        <title>The genome of the recently domesticated crop plant sugar beet (Beta vulgaris).</title>
        <authorList>
            <person name="Dohm J.C."/>
            <person name="Minoche A.E."/>
            <person name="Holtgrawe D."/>
            <person name="Capella-Gutierrez S."/>
            <person name="Zakrzewski F."/>
            <person name="Tafer H."/>
            <person name="Rupp O."/>
            <person name="Sorensen T.R."/>
            <person name="Stracke R."/>
            <person name="Reinhardt R."/>
            <person name="Goesmann A."/>
            <person name="Kraft T."/>
            <person name="Schulz B."/>
            <person name="Stadler P.F."/>
            <person name="Schmidt T."/>
            <person name="Gabaldon T."/>
            <person name="Lehrach H."/>
            <person name="Weisshaar B."/>
            <person name="Himmelbauer H."/>
        </authorList>
    </citation>
    <scope>NUCLEOTIDE SEQUENCE [LARGE SCALE GENOMIC DNA]</scope>
    <source>
        <tissue evidence="2">Taproot</tissue>
    </source>
</reference>
<feature type="region of interest" description="Disordered" evidence="1">
    <location>
        <begin position="23"/>
        <end position="44"/>
    </location>
</feature>
<organism evidence="2 3">
    <name type="scientific">Beta vulgaris subsp. vulgaris</name>
    <name type="common">Beet</name>
    <dbReference type="NCBI Taxonomy" id="3555"/>
    <lineage>
        <taxon>Eukaryota</taxon>
        <taxon>Viridiplantae</taxon>
        <taxon>Streptophyta</taxon>
        <taxon>Embryophyta</taxon>
        <taxon>Tracheophyta</taxon>
        <taxon>Spermatophyta</taxon>
        <taxon>Magnoliopsida</taxon>
        <taxon>eudicotyledons</taxon>
        <taxon>Gunneridae</taxon>
        <taxon>Pentapetalae</taxon>
        <taxon>Caryophyllales</taxon>
        <taxon>Chenopodiaceae</taxon>
        <taxon>Betoideae</taxon>
        <taxon>Beta</taxon>
    </lineage>
</organism>
<evidence type="ECO:0000313" key="3">
    <source>
        <dbReference type="Proteomes" id="UP000035740"/>
    </source>
</evidence>
<accession>A0A0J8B4B9</accession>
<dbReference type="EMBL" id="KQ091124">
    <property type="protein sequence ID" value="KMS94703.1"/>
    <property type="molecule type" value="Genomic_DNA"/>
</dbReference>
<gene>
    <name evidence="2" type="ORF">BVRB_016090</name>
</gene>
<dbReference type="Proteomes" id="UP000035740">
    <property type="component" value="Unassembled WGS sequence"/>
</dbReference>
<evidence type="ECO:0000313" key="2">
    <source>
        <dbReference type="EMBL" id="KMS94703.1"/>
    </source>
</evidence>
<evidence type="ECO:0000256" key="1">
    <source>
        <dbReference type="SAM" id="MobiDB-lite"/>
    </source>
</evidence>